<dbReference type="AlphaFoldDB" id="A0A0D6ZBE4"/>
<feature type="binding site" evidence="5">
    <location>
        <position position="37"/>
    </location>
    <ligand>
        <name>molybdate</name>
        <dbReference type="ChEBI" id="CHEBI:36264"/>
    </ligand>
</feature>
<evidence type="ECO:0000256" key="2">
    <source>
        <dbReference type="ARBA" id="ARBA00022505"/>
    </source>
</evidence>
<reference evidence="6 7" key="1">
    <citation type="submission" date="2015-01" db="EMBL/GenBank/DDBJ databases">
        <title>Draft genome sequences of the supercritical CO2 tolerant bacteria Bacillus subterraneus MITOT1 and Bacillus cereus MIT0214.</title>
        <authorList>
            <person name="Peet K.C."/>
            <person name="Thompson J.R."/>
        </authorList>
    </citation>
    <scope>NUCLEOTIDE SEQUENCE [LARGE SCALE GENOMIC DNA]</scope>
    <source>
        <strain evidence="6 7">MITOT1</strain>
    </source>
</reference>
<dbReference type="PANTHER" id="PTHR30632:SF0">
    <property type="entry name" value="SULFATE-BINDING PROTEIN"/>
    <property type="match status" value="1"/>
</dbReference>
<protein>
    <submittedName>
        <fullName evidence="6">Molybdenum ABC transporter substrate-binding protein</fullName>
    </submittedName>
</protein>
<comment type="caution">
    <text evidence="6">The sequence shown here is derived from an EMBL/GenBank/DDBJ whole genome shotgun (WGS) entry which is preliminary data.</text>
</comment>
<dbReference type="PROSITE" id="PS51257">
    <property type="entry name" value="PROKAR_LIPOPROTEIN"/>
    <property type="match status" value="1"/>
</dbReference>
<proteinExistence type="inferred from homology"/>
<dbReference type="PIRSF" id="PIRSF004846">
    <property type="entry name" value="ModA"/>
    <property type="match status" value="1"/>
</dbReference>
<keyword evidence="2 5" id="KW-0500">Molybdenum</keyword>
<keyword evidence="4" id="KW-0732">Signal</keyword>
<sequence>MRKLLLFLLVALVGIITGCSVNNGTKESELTVSAAASLQEALEEVKETYSTQYPDINIVYNFGGSGSLQQQISQGAPVDLFISAAQDQFDTLQAKKLIDQQHTVKLLKNELVLITQKNNKNLLSSTSLTEDVISRIAIGTPETVPAGMYAKQAFVSLGLWEKVEPKLIRTKDVRQVLTYVETGNVEAGIVYKTDAMISDQVRIIPFEEEAQHDPILYPAGVISGSKHKEEASKFLEFLRGKEATKIFEKYGFQAALE</sequence>
<feature type="binding site" evidence="5">
    <location>
        <position position="65"/>
    </location>
    <ligand>
        <name>molybdate</name>
        <dbReference type="ChEBI" id="CHEBI:36264"/>
    </ligand>
</feature>
<dbReference type="Proteomes" id="UP000032512">
    <property type="component" value="Unassembled WGS sequence"/>
</dbReference>
<dbReference type="GO" id="GO:0015689">
    <property type="term" value="P:molybdate ion transport"/>
    <property type="evidence" value="ECO:0007669"/>
    <property type="project" value="InterPro"/>
</dbReference>
<dbReference type="Pfam" id="PF13531">
    <property type="entry name" value="SBP_bac_11"/>
    <property type="match status" value="1"/>
</dbReference>
<feature type="binding site" evidence="5">
    <location>
        <position position="146"/>
    </location>
    <ligand>
        <name>molybdate</name>
        <dbReference type="ChEBI" id="CHEBI:36264"/>
    </ligand>
</feature>
<dbReference type="SUPFAM" id="SSF53850">
    <property type="entry name" value="Periplasmic binding protein-like II"/>
    <property type="match status" value="1"/>
</dbReference>
<evidence type="ECO:0000313" key="7">
    <source>
        <dbReference type="Proteomes" id="UP000032512"/>
    </source>
</evidence>
<dbReference type="OrthoDB" id="9785015at2"/>
<comment type="similarity">
    <text evidence="1">Belongs to the bacterial solute-binding protein ModA family.</text>
</comment>
<gene>
    <name evidence="6" type="ORF">UB32_07540</name>
</gene>
<dbReference type="GO" id="GO:0046872">
    <property type="term" value="F:metal ion binding"/>
    <property type="evidence" value="ECO:0007669"/>
    <property type="project" value="UniProtKB-KW"/>
</dbReference>
<evidence type="ECO:0000313" key="6">
    <source>
        <dbReference type="EMBL" id="KIY22665.1"/>
    </source>
</evidence>
<dbReference type="InterPro" id="IPR050682">
    <property type="entry name" value="ModA/WtpA"/>
</dbReference>
<name>A0A0D6ZBE4_9BACI</name>
<dbReference type="RefSeq" id="WP_044392537.1">
    <property type="nucleotide sequence ID" value="NZ_JXIQ01000062.1"/>
</dbReference>
<dbReference type="Gene3D" id="3.40.190.10">
    <property type="entry name" value="Periplasmic binding protein-like II"/>
    <property type="match status" value="2"/>
</dbReference>
<dbReference type="GO" id="GO:1901359">
    <property type="term" value="F:tungstate binding"/>
    <property type="evidence" value="ECO:0007669"/>
    <property type="project" value="UniProtKB-ARBA"/>
</dbReference>
<accession>A0A0D6ZBE4</accession>
<keyword evidence="3 5" id="KW-0479">Metal-binding</keyword>
<dbReference type="GO" id="GO:0030973">
    <property type="term" value="F:molybdate ion binding"/>
    <property type="evidence" value="ECO:0007669"/>
    <property type="project" value="UniProtKB-ARBA"/>
</dbReference>
<feature type="binding site" evidence="5">
    <location>
        <position position="173"/>
    </location>
    <ligand>
        <name>molybdate</name>
        <dbReference type="ChEBI" id="CHEBI:36264"/>
    </ligand>
</feature>
<dbReference type="PANTHER" id="PTHR30632">
    <property type="entry name" value="MOLYBDATE-BINDING PERIPLASMIC PROTEIN"/>
    <property type="match status" value="1"/>
</dbReference>
<dbReference type="NCBIfam" id="TIGR01256">
    <property type="entry name" value="modA"/>
    <property type="match status" value="1"/>
</dbReference>
<evidence type="ECO:0000256" key="5">
    <source>
        <dbReference type="PIRSR" id="PIRSR004846-1"/>
    </source>
</evidence>
<dbReference type="InterPro" id="IPR041879">
    <property type="entry name" value="YvgL-like_PBP2"/>
</dbReference>
<dbReference type="EMBL" id="JXIQ01000062">
    <property type="protein sequence ID" value="KIY22665.1"/>
    <property type="molecule type" value="Genomic_DNA"/>
</dbReference>
<keyword evidence="7" id="KW-1185">Reference proteome</keyword>
<dbReference type="CDD" id="cd13537">
    <property type="entry name" value="PBP2_YvgL_like"/>
    <property type="match status" value="1"/>
</dbReference>
<dbReference type="FunFam" id="3.40.190.10:FF:000035">
    <property type="entry name" value="Molybdate ABC transporter substrate-binding protein"/>
    <property type="match status" value="1"/>
</dbReference>
<dbReference type="PATRIC" id="fig|285983.3.peg.4097"/>
<dbReference type="InterPro" id="IPR005950">
    <property type="entry name" value="ModA"/>
</dbReference>
<evidence type="ECO:0000256" key="4">
    <source>
        <dbReference type="ARBA" id="ARBA00022729"/>
    </source>
</evidence>
<evidence type="ECO:0000256" key="3">
    <source>
        <dbReference type="ARBA" id="ARBA00022723"/>
    </source>
</evidence>
<evidence type="ECO:0000256" key="1">
    <source>
        <dbReference type="ARBA" id="ARBA00009175"/>
    </source>
</evidence>
<organism evidence="6 7">
    <name type="scientific">Mesobacillus subterraneus</name>
    <dbReference type="NCBI Taxonomy" id="285983"/>
    <lineage>
        <taxon>Bacteria</taxon>
        <taxon>Bacillati</taxon>
        <taxon>Bacillota</taxon>
        <taxon>Bacilli</taxon>
        <taxon>Bacillales</taxon>
        <taxon>Bacillaceae</taxon>
        <taxon>Mesobacillus</taxon>
    </lineage>
</organism>
<feature type="binding site" evidence="5">
    <location>
        <position position="191"/>
    </location>
    <ligand>
        <name>molybdate</name>
        <dbReference type="ChEBI" id="CHEBI:36264"/>
    </ligand>
</feature>